<protein>
    <recommendedName>
        <fullName evidence="10">Proline--tRNA ligase</fullName>
        <ecNumber evidence="10">6.1.1.15</ecNumber>
    </recommendedName>
    <alternativeName>
        <fullName evidence="10">Prolyl-tRNA synthetase</fullName>
        <shortName evidence="10">ProRS</shortName>
    </alternativeName>
</protein>
<sequence>MKQRHFVMPTLRETPTEAETASHQLLLRAGFIRGLAAGVYSYLPLAYRVLNNIITIITKELDKVGAQQTLMPVMQPTDLFHNSGRYSVYGSELITFKDRHERDFTLGPTHEEVITTLIQNEFSSYRQFPFTIYQIGNKYRDEKRPRSGLLRVREFIMMDAYSFHTEWESLNTFYEQIHQAYNNIFNRCGLNFRSVEADAGAMGGEGGSHEFMALSPVGEDIIAISEDGTFASNIEKAEVRLGSEHKPPIHDPNLNIEKFHTPSLHSITQLTEALDEPASSFIKTLIYVADDKPVAVLIRGDREVNEIKVQNSLCCTSLLLADENIVKEVTGAPVGFAGPVGLSIPLLVDQEILTMSNAITGANECDYHLRYVKPGIDFVVQQIGDFRNVVQGDLSPHSDSKLRLERGIEIGHIFKLGDKYSKAFDATVMDAEGQRKHLIMGCYGIGVSRLIAAIVEQAHDEHGIIWPAAIAPFQIHIIPISIKDEAQMKVAEQLYDQLQVRGIETLLDDRDERPGIKFKDADLIGIPVQVIVGKGITNEVAYVEVKERSSHIKHNISLDQAIDYATSLLKKS</sequence>
<dbReference type="CDD" id="cd00861">
    <property type="entry name" value="ProRS_anticodon_short"/>
    <property type="match status" value="1"/>
</dbReference>
<dbReference type="PANTHER" id="PTHR42753">
    <property type="entry name" value="MITOCHONDRIAL RIBOSOME PROTEIN L39/PROLYL-TRNA LIGASE FAMILY MEMBER"/>
    <property type="match status" value="1"/>
</dbReference>
<keyword evidence="13" id="KW-1185">Reference proteome</keyword>
<dbReference type="PANTHER" id="PTHR42753:SF2">
    <property type="entry name" value="PROLINE--TRNA LIGASE"/>
    <property type="match status" value="1"/>
</dbReference>
<evidence type="ECO:0000256" key="9">
    <source>
        <dbReference type="ARBA" id="ARBA00047671"/>
    </source>
</evidence>
<gene>
    <name evidence="10" type="primary">proS</name>
    <name evidence="12" type="ORF">J2Z32_001668</name>
</gene>
<name>A0ABS4FR32_9BACL</name>
<dbReference type="Pfam" id="PF03129">
    <property type="entry name" value="HGTP_anticodon"/>
    <property type="match status" value="1"/>
</dbReference>
<dbReference type="GO" id="GO:0004827">
    <property type="term" value="F:proline-tRNA ligase activity"/>
    <property type="evidence" value="ECO:0007669"/>
    <property type="project" value="UniProtKB-EC"/>
</dbReference>
<evidence type="ECO:0000256" key="10">
    <source>
        <dbReference type="HAMAP-Rule" id="MF_01569"/>
    </source>
</evidence>
<comment type="subunit">
    <text evidence="2 10">Homodimer.</text>
</comment>
<dbReference type="SUPFAM" id="SSF55826">
    <property type="entry name" value="YbaK/ProRS associated domain"/>
    <property type="match status" value="1"/>
</dbReference>
<comment type="subcellular location">
    <subcellularLocation>
        <location evidence="1 10">Cytoplasm</location>
    </subcellularLocation>
</comment>
<evidence type="ECO:0000256" key="4">
    <source>
        <dbReference type="ARBA" id="ARBA00022598"/>
    </source>
</evidence>
<dbReference type="CDD" id="cd04334">
    <property type="entry name" value="ProRS-INS"/>
    <property type="match status" value="1"/>
</dbReference>
<dbReference type="InterPro" id="IPR044140">
    <property type="entry name" value="ProRS_anticodon_short"/>
</dbReference>
<keyword evidence="4 10" id="KW-0436">Ligase</keyword>
<keyword evidence="3 10" id="KW-0963">Cytoplasm</keyword>
<comment type="catalytic activity">
    <reaction evidence="9 10">
        <text>tRNA(Pro) + L-proline + ATP = L-prolyl-tRNA(Pro) + AMP + diphosphate</text>
        <dbReference type="Rhea" id="RHEA:14305"/>
        <dbReference type="Rhea" id="RHEA-COMP:9700"/>
        <dbReference type="Rhea" id="RHEA-COMP:9702"/>
        <dbReference type="ChEBI" id="CHEBI:30616"/>
        <dbReference type="ChEBI" id="CHEBI:33019"/>
        <dbReference type="ChEBI" id="CHEBI:60039"/>
        <dbReference type="ChEBI" id="CHEBI:78442"/>
        <dbReference type="ChEBI" id="CHEBI:78532"/>
        <dbReference type="ChEBI" id="CHEBI:456215"/>
        <dbReference type="EC" id="6.1.1.15"/>
    </reaction>
</comment>
<dbReference type="InterPro" id="IPR050062">
    <property type="entry name" value="Pro-tRNA_synthetase"/>
</dbReference>
<dbReference type="EC" id="6.1.1.15" evidence="10"/>
<evidence type="ECO:0000256" key="1">
    <source>
        <dbReference type="ARBA" id="ARBA00004496"/>
    </source>
</evidence>
<proteinExistence type="inferred from homology"/>
<keyword evidence="8 10" id="KW-0030">Aminoacyl-tRNA synthetase</keyword>
<dbReference type="SUPFAM" id="SSF52954">
    <property type="entry name" value="Class II aaRS ABD-related"/>
    <property type="match status" value="1"/>
</dbReference>
<dbReference type="PROSITE" id="PS50862">
    <property type="entry name" value="AA_TRNA_LIGASE_II"/>
    <property type="match status" value="1"/>
</dbReference>
<evidence type="ECO:0000256" key="5">
    <source>
        <dbReference type="ARBA" id="ARBA00022741"/>
    </source>
</evidence>
<keyword evidence="7 10" id="KW-0648">Protein biosynthesis</keyword>
<evidence type="ECO:0000313" key="13">
    <source>
        <dbReference type="Proteomes" id="UP001519272"/>
    </source>
</evidence>
<dbReference type="SUPFAM" id="SSF55681">
    <property type="entry name" value="Class II aaRS and biotin synthetases"/>
    <property type="match status" value="1"/>
</dbReference>
<dbReference type="RefSeq" id="WP_210088682.1">
    <property type="nucleotide sequence ID" value="NZ_JAGGKG010000006.1"/>
</dbReference>
<feature type="domain" description="Aminoacyl-transfer RNA synthetases class-II family profile" evidence="11">
    <location>
        <begin position="38"/>
        <end position="467"/>
    </location>
</feature>
<dbReference type="NCBIfam" id="NF006625">
    <property type="entry name" value="PRK09194.1"/>
    <property type="match status" value="1"/>
</dbReference>
<dbReference type="Gene3D" id="3.40.50.800">
    <property type="entry name" value="Anticodon-binding domain"/>
    <property type="match status" value="1"/>
</dbReference>
<dbReference type="InterPro" id="IPR004154">
    <property type="entry name" value="Anticodon-bd"/>
</dbReference>
<dbReference type="CDD" id="cd00779">
    <property type="entry name" value="ProRS_core_prok"/>
    <property type="match status" value="1"/>
</dbReference>
<keyword evidence="5 10" id="KW-0547">Nucleotide-binding</keyword>
<evidence type="ECO:0000256" key="6">
    <source>
        <dbReference type="ARBA" id="ARBA00022840"/>
    </source>
</evidence>
<dbReference type="InterPro" id="IPR045864">
    <property type="entry name" value="aa-tRNA-synth_II/BPL/LPL"/>
</dbReference>
<dbReference type="PRINTS" id="PR01046">
    <property type="entry name" value="TRNASYNTHPRO"/>
</dbReference>
<evidence type="ECO:0000313" key="12">
    <source>
        <dbReference type="EMBL" id="MBP1905043.1"/>
    </source>
</evidence>
<dbReference type="Pfam" id="PF04073">
    <property type="entry name" value="tRNA_edit"/>
    <property type="match status" value="1"/>
</dbReference>
<dbReference type="InterPro" id="IPR023717">
    <property type="entry name" value="Pro-tRNA-Synthase_IIa_type1"/>
</dbReference>
<comment type="function">
    <text evidence="10">Catalyzes the attachment of proline to tRNA(Pro) in a two-step reaction: proline is first activated by ATP to form Pro-AMP and then transferred to the acceptor end of tRNA(Pro). As ProRS can inadvertently accommodate and process non-cognate amino acids such as alanine and cysteine, to avoid such errors it has two additional distinct editing activities against alanine. One activity is designated as 'pretransfer' editing and involves the tRNA(Pro)-independent hydrolysis of activated Ala-AMP. The other activity is designated 'posttransfer' editing and involves deacylation of mischarged Ala-tRNA(Pro). The misacylated Cys-tRNA(Pro) is not edited by ProRS.</text>
</comment>
<dbReference type="InterPro" id="IPR006195">
    <property type="entry name" value="aa-tRNA-synth_II"/>
</dbReference>
<accession>A0ABS4FR32</accession>
<dbReference type="Gene3D" id="3.30.930.10">
    <property type="entry name" value="Bira Bifunctional Protein, Domain 2"/>
    <property type="match status" value="2"/>
</dbReference>
<dbReference type="InterPro" id="IPR036754">
    <property type="entry name" value="YbaK/aa-tRNA-synt-asso_dom_sf"/>
</dbReference>
<dbReference type="InterPro" id="IPR002314">
    <property type="entry name" value="aa-tRNA-synt_IIb"/>
</dbReference>
<dbReference type="InterPro" id="IPR033730">
    <property type="entry name" value="ProRS_core_prok"/>
</dbReference>
<evidence type="ECO:0000256" key="3">
    <source>
        <dbReference type="ARBA" id="ARBA00022490"/>
    </source>
</evidence>
<organism evidence="12 13">
    <name type="scientific">Paenibacillus turicensis</name>
    <dbReference type="NCBI Taxonomy" id="160487"/>
    <lineage>
        <taxon>Bacteria</taxon>
        <taxon>Bacillati</taxon>
        <taxon>Bacillota</taxon>
        <taxon>Bacilli</taxon>
        <taxon>Bacillales</taxon>
        <taxon>Paenibacillaceae</taxon>
        <taxon>Paenibacillus</taxon>
    </lineage>
</organism>
<dbReference type="InterPro" id="IPR036621">
    <property type="entry name" value="Anticodon-bd_dom_sf"/>
</dbReference>
<evidence type="ECO:0000256" key="8">
    <source>
        <dbReference type="ARBA" id="ARBA00023146"/>
    </source>
</evidence>
<dbReference type="InterPro" id="IPR007214">
    <property type="entry name" value="YbaK/aa-tRNA-synth-assoc-dom"/>
</dbReference>
<comment type="caution">
    <text evidence="12">The sequence shown here is derived from an EMBL/GenBank/DDBJ whole genome shotgun (WGS) entry which is preliminary data.</text>
</comment>
<dbReference type="HAMAP" id="MF_01569">
    <property type="entry name" value="Pro_tRNA_synth_type1"/>
    <property type="match status" value="1"/>
</dbReference>
<dbReference type="NCBIfam" id="TIGR00409">
    <property type="entry name" value="proS_fam_II"/>
    <property type="match status" value="1"/>
</dbReference>
<evidence type="ECO:0000259" key="11">
    <source>
        <dbReference type="PROSITE" id="PS50862"/>
    </source>
</evidence>
<comment type="similarity">
    <text evidence="10">Belongs to the class-II aminoacyl-tRNA synthetase family. ProS type 1 subfamily.</text>
</comment>
<comment type="domain">
    <text evidence="10">Consists of three domains: the N-terminal catalytic domain, the editing domain and the C-terminal anticodon-binding domain.</text>
</comment>
<reference evidence="12 13" key="1">
    <citation type="submission" date="2021-03" db="EMBL/GenBank/DDBJ databases">
        <title>Genomic Encyclopedia of Type Strains, Phase IV (KMG-IV): sequencing the most valuable type-strain genomes for metagenomic binning, comparative biology and taxonomic classification.</title>
        <authorList>
            <person name="Goeker M."/>
        </authorList>
    </citation>
    <scope>NUCLEOTIDE SEQUENCE [LARGE SCALE GENOMIC DNA]</scope>
    <source>
        <strain evidence="12 13">DSM 14349</strain>
    </source>
</reference>
<dbReference type="Proteomes" id="UP001519272">
    <property type="component" value="Unassembled WGS sequence"/>
</dbReference>
<dbReference type="InterPro" id="IPR004500">
    <property type="entry name" value="Pro-tRNA-synth_IIa_bac-type"/>
</dbReference>
<evidence type="ECO:0000256" key="7">
    <source>
        <dbReference type="ARBA" id="ARBA00022917"/>
    </source>
</evidence>
<dbReference type="EMBL" id="JAGGKG010000006">
    <property type="protein sequence ID" value="MBP1905043.1"/>
    <property type="molecule type" value="Genomic_DNA"/>
</dbReference>
<dbReference type="Pfam" id="PF00587">
    <property type="entry name" value="tRNA-synt_2b"/>
    <property type="match status" value="1"/>
</dbReference>
<keyword evidence="6 10" id="KW-0067">ATP-binding</keyword>
<dbReference type="InterPro" id="IPR002316">
    <property type="entry name" value="Pro-tRNA-ligase_IIa"/>
</dbReference>
<evidence type="ECO:0000256" key="2">
    <source>
        <dbReference type="ARBA" id="ARBA00011738"/>
    </source>
</evidence>